<dbReference type="PANTHER" id="PTHR12081">
    <property type="entry name" value="TRANSCRIPTION FACTOR E2F"/>
    <property type="match status" value="1"/>
</dbReference>
<dbReference type="Gene3D" id="1.10.10.10">
    <property type="entry name" value="Winged helix-like DNA-binding domain superfamily/Winged helix DNA-binding domain"/>
    <property type="match status" value="1"/>
</dbReference>
<dbReference type="InterPro" id="IPR036388">
    <property type="entry name" value="WH-like_DNA-bd_sf"/>
</dbReference>
<evidence type="ECO:0000256" key="2">
    <source>
        <dbReference type="ARBA" id="ARBA00023015"/>
    </source>
</evidence>
<dbReference type="InterPro" id="IPR037241">
    <property type="entry name" value="E2F-DP_heterodim"/>
</dbReference>
<dbReference type="OrthoDB" id="1743261at2759"/>
<proteinExistence type="inferred from homology"/>
<organism evidence="8 9">
    <name type="scientific">Tritrichomonas foetus</name>
    <dbReference type="NCBI Taxonomy" id="1144522"/>
    <lineage>
        <taxon>Eukaryota</taxon>
        <taxon>Metamonada</taxon>
        <taxon>Parabasalia</taxon>
        <taxon>Tritrichomonadida</taxon>
        <taxon>Tritrichomonadidae</taxon>
        <taxon>Tritrichomonas</taxon>
    </lineage>
</organism>
<accession>A0A1J4KGQ8</accession>
<dbReference type="InterPro" id="IPR036390">
    <property type="entry name" value="WH_DNA-bd_sf"/>
</dbReference>
<dbReference type="InterPro" id="IPR015633">
    <property type="entry name" value="E2F"/>
</dbReference>
<dbReference type="Pfam" id="PF16421">
    <property type="entry name" value="E2F_CC-MB"/>
    <property type="match status" value="1"/>
</dbReference>
<dbReference type="AlphaFoldDB" id="A0A1J4KGQ8"/>
<dbReference type="InterPro" id="IPR003316">
    <property type="entry name" value="E2F_WHTH_DNA-bd_dom"/>
</dbReference>
<dbReference type="SMART" id="SM01372">
    <property type="entry name" value="E2F_TDP"/>
    <property type="match status" value="1"/>
</dbReference>
<keyword evidence="3 5" id="KW-0238">DNA-binding</keyword>
<keyword evidence="2 5" id="KW-0805">Transcription regulation</keyword>
<keyword evidence="4 5" id="KW-0804">Transcription</keyword>
<keyword evidence="5" id="KW-0539">Nucleus</keyword>
<dbReference type="EMBL" id="MLAK01000606">
    <property type="protein sequence ID" value="OHT10591.1"/>
    <property type="molecule type" value="Genomic_DNA"/>
</dbReference>
<dbReference type="GO" id="GO:0046983">
    <property type="term" value="F:protein dimerization activity"/>
    <property type="evidence" value="ECO:0007669"/>
    <property type="project" value="InterPro"/>
</dbReference>
<evidence type="ECO:0000256" key="1">
    <source>
        <dbReference type="ARBA" id="ARBA00010940"/>
    </source>
</evidence>
<dbReference type="GO" id="GO:0000978">
    <property type="term" value="F:RNA polymerase II cis-regulatory region sequence-specific DNA binding"/>
    <property type="evidence" value="ECO:0007669"/>
    <property type="project" value="InterPro"/>
</dbReference>
<feature type="domain" description="E2F/DP family winged-helix DNA-binding" evidence="7">
    <location>
        <begin position="10"/>
        <end position="75"/>
    </location>
</feature>
<evidence type="ECO:0000259" key="7">
    <source>
        <dbReference type="SMART" id="SM01372"/>
    </source>
</evidence>
<dbReference type="GeneID" id="94835830"/>
<evidence type="ECO:0000256" key="5">
    <source>
        <dbReference type="RuleBase" id="RU003796"/>
    </source>
</evidence>
<dbReference type="SUPFAM" id="SSF46785">
    <property type="entry name" value="Winged helix' DNA-binding domain"/>
    <property type="match status" value="1"/>
</dbReference>
<comment type="subcellular location">
    <subcellularLocation>
        <location evidence="5">Nucleus</location>
    </subcellularLocation>
</comment>
<evidence type="ECO:0000256" key="4">
    <source>
        <dbReference type="ARBA" id="ARBA00023163"/>
    </source>
</evidence>
<dbReference type="InterPro" id="IPR032198">
    <property type="entry name" value="E2F_CC-MB"/>
</dbReference>
<dbReference type="PANTHER" id="PTHR12081:SF18">
    <property type="entry name" value="TRANSCRIPTION FACTOR E2F2-RELATED"/>
    <property type="match status" value="1"/>
</dbReference>
<gene>
    <name evidence="8" type="ORF">TRFO_19981</name>
</gene>
<dbReference type="GO" id="GO:0000981">
    <property type="term" value="F:DNA-binding transcription factor activity, RNA polymerase II-specific"/>
    <property type="evidence" value="ECO:0007669"/>
    <property type="project" value="TreeGrafter"/>
</dbReference>
<dbReference type="GO" id="GO:0090575">
    <property type="term" value="C:RNA polymerase II transcription regulator complex"/>
    <property type="evidence" value="ECO:0007669"/>
    <property type="project" value="TreeGrafter"/>
</dbReference>
<sequence>MAEEVTKQKKEKRSLVDCTQAFLQKIVTSDSQEIDLNSTSESLGIQIRRLYDIVNVLSGINVVKHVSKNKVKYLPNPNISIDEEQAMRELDAKEKELAELEASIQHEIEEFTNSLDYKYYAYVDKNDLIKLPGTDGHRFYAFKSQPDMTLEAIDDENNEGGMTLKCESQIGGIDIFEVW</sequence>
<dbReference type="Pfam" id="PF02319">
    <property type="entry name" value="WHD_E2F_TDP"/>
    <property type="match status" value="1"/>
</dbReference>
<comment type="caution">
    <text evidence="8">The sequence shown here is derived from an EMBL/GenBank/DDBJ whole genome shotgun (WGS) entry which is preliminary data.</text>
</comment>
<evidence type="ECO:0000256" key="6">
    <source>
        <dbReference type="SAM" id="Coils"/>
    </source>
</evidence>
<keyword evidence="9" id="KW-1185">Reference proteome</keyword>
<dbReference type="RefSeq" id="XP_068363727.1">
    <property type="nucleotide sequence ID" value="XM_068501126.1"/>
</dbReference>
<name>A0A1J4KGQ8_9EUKA</name>
<reference evidence="8" key="1">
    <citation type="submission" date="2016-10" db="EMBL/GenBank/DDBJ databases">
        <authorList>
            <person name="Benchimol M."/>
            <person name="Almeida L.G."/>
            <person name="Vasconcelos A.T."/>
            <person name="Perreira-Neves A."/>
            <person name="Rosa I.A."/>
            <person name="Tasca T."/>
            <person name="Bogo M.R."/>
            <person name="de Souza W."/>
        </authorList>
    </citation>
    <scope>NUCLEOTIDE SEQUENCE [LARGE SCALE GENOMIC DNA]</scope>
    <source>
        <strain evidence="8">K</strain>
    </source>
</reference>
<dbReference type="Gene3D" id="6.10.250.540">
    <property type="match status" value="1"/>
</dbReference>
<evidence type="ECO:0000313" key="9">
    <source>
        <dbReference type="Proteomes" id="UP000179807"/>
    </source>
</evidence>
<dbReference type="SUPFAM" id="SSF144074">
    <property type="entry name" value="E2F-DP heterodimerization region"/>
    <property type="match status" value="1"/>
</dbReference>
<feature type="coiled-coil region" evidence="6">
    <location>
        <begin position="83"/>
        <end position="110"/>
    </location>
</feature>
<keyword evidence="6" id="KW-0175">Coiled coil</keyword>
<evidence type="ECO:0000313" key="8">
    <source>
        <dbReference type="EMBL" id="OHT10591.1"/>
    </source>
</evidence>
<comment type="similarity">
    <text evidence="1 5">Belongs to the E2F/DP family.</text>
</comment>
<evidence type="ECO:0000256" key="3">
    <source>
        <dbReference type="ARBA" id="ARBA00023125"/>
    </source>
</evidence>
<dbReference type="VEuPathDB" id="TrichDB:TRFO_19981"/>
<dbReference type="Proteomes" id="UP000179807">
    <property type="component" value="Unassembled WGS sequence"/>
</dbReference>
<protein>
    <submittedName>
        <fullName evidence="8">Putative: transcription factor E2F6-like protein</fullName>
    </submittedName>
</protein>